<sequence length="366" mass="39744">MLRINCEGTPYEIGYTHGSKAAELVRGSLSFYASMFQETAKLSWPQVRETALGFLPYIEQNCPDFVEEMRGIADGTGNGTTLADIVALNVRTEIAFGLFSDGCTMLAWHTTGRNGSKKAFMAQNWDWRAAQSGNLVCLTIKAPDKPALHTMTEAGLLAKIGFNSNGLGVTLNAIRALGVSRDRLPTHLALRTALESRSVVGFRATLDRLGGCAAACTIGVADRDGAVSLECSAYDVVALRPKPLKAGSSSFLAHTNHYILPHAPSVQEVPYLDDSRPRLERVRELCEGLAWGREEPSVGGLRVVFCDEKGKPFAINRGGDKEGDAVRNTENSVTLFNVIMDLFARRAWVKIGRPTEGGDDFELGFD</sequence>
<protein>
    <submittedName>
        <fullName evidence="2">Isopenicillin-N N-acyltransferase</fullName>
    </submittedName>
</protein>
<name>A0ABR1L008_9PEZI</name>
<accession>A0ABR1L008</accession>
<dbReference type="EMBL" id="JBBPHU010000001">
    <property type="protein sequence ID" value="KAK7524425.1"/>
    <property type="molecule type" value="Genomic_DNA"/>
</dbReference>
<gene>
    <name evidence="2" type="ORF">IWZ03DRAFT_24533</name>
</gene>
<feature type="domain" description="Peptidase C45 hydrolase" evidence="1">
    <location>
        <begin position="114"/>
        <end position="354"/>
    </location>
</feature>
<dbReference type="InterPro" id="IPR047801">
    <property type="entry name" value="Peptidase_C45"/>
</dbReference>
<evidence type="ECO:0000313" key="2">
    <source>
        <dbReference type="EMBL" id="KAK7524425.1"/>
    </source>
</evidence>
<evidence type="ECO:0000259" key="1">
    <source>
        <dbReference type="Pfam" id="PF03417"/>
    </source>
</evidence>
<organism evidence="2 3">
    <name type="scientific">Phyllosticta citriasiana</name>
    <dbReference type="NCBI Taxonomy" id="595635"/>
    <lineage>
        <taxon>Eukaryota</taxon>
        <taxon>Fungi</taxon>
        <taxon>Dikarya</taxon>
        <taxon>Ascomycota</taxon>
        <taxon>Pezizomycotina</taxon>
        <taxon>Dothideomycetes</taxon>
        <taxon>Dothideomycetes incertae sedis</taxon>
        <taxon>Botryosphaeriales</taxon>
        <taxon>Phyllostictaceae</taxon>
        <taxon>Phyllosticta</taxon>
    </lineage>
</organism>
<dbReference type="NCBIfam" id="NF040521">
    <property type="entry name" value="C45_proenzyme"/>
    <property type="match status" value="1"/>
</dbReference>
<dbReference type="Proteomes" id="UP001363622">
    <property type="component" value="Unassembled WGS sequence"/>
</dbReference>
<dbReference type="Gene3D" id="3.60.60.10">
    <property type="entry name" value="Penicillin V Acylase, Chain A"/>
    <property type="match status" value="1"/>
</dbReference>
<proteinExistence type="predicted"/>
<comment type="caution">
    <text evidence="2">The sequence shown here is derived from an EMBL/GenBank/DDBJ whole genome shotgun (WGS) entry which is preliminary data.</text>
</comment>
<dbReference type="Gene3D" id="1.10.10.2120">
    <property type="match status" value="1"/>
</dbReference>
<dbReference type="PANTHER" id="PTHR34180:SF1">
    <property type="entry name" value="BETA-ALANYL-DOPAMINE_CARCININE HYDROLASE"/>
    <property type="match status" value="1"/>
</dbReference>
<keyword evidence="3" id="KW-1185">Reference proteome</keyword>
<dbReference type="Pfam" id="PF03417">
    <property type="entry name" value="AAT"/>
    <property type="match status" value="1"/>
</dbReference>
<dbReference type="InterPro" id="IPR005079">
    <property type="entry name" value="Peptidase_C45_hydrolase"/>
</dbReference>
<evidence type="ECO:0000313" key="3">
    <source>
        <dbReference type="Proteomes" id="UP001363622"/>
    </source>
</evidence>
<dbReference type="PANTHER" id="PTHR34180">
    <property type="entry name" value="PEPTIDASE C45"/>
    <property type="match status" value="1"/>
</dbReference>
<reference evidence="2 3" key="1">
    <citation type="submission" date="2024-04" db="EMBL/GenBank/DDBJ databases">
        <title>Phyllosticta paracitricarpa is synonymous to the EU quarantine fungus P. citricarpa based on phylogenomic analyses.</title>
        <authorList>
            <consortium name="Lawrence Berkeley National Laboratory"/>
            <person name="Van Ingen-Buijs V.A."/>
            <person name="Van Westerhoven A.C."/>
            <person name="Haridas S."/>
            <person name="Skiadas P."/>
            <person name="Martin F."/>
            <person name="Groenewald J.Z."/>
            <person name="Crous P.W."/>
            <person name="Seidl M.F."/>
        </authorList>
    </citation>
    <scope>NUCLEOTIDE SEQUENCE [LARGE SCALE GENOMIC DNA]</scope>
    <source>
        <strain evidence="2 3">CBS 123371</strain>
    </source>
</reference>
<dbReference type="InterPro" id="IPR047794">
    <property type="entry name" value="C45_proenzyme-like"/>
</dbReference>